<dbReference type="InterPro" id="IPR036879">
    <property type="entry name" value="TF_MADSbox_sf"/>
</dbReference>
<dbReference type="GO" id="GO:0046983">
    <property type="term" value="F:protein dimerization activity"/>
    <property type="evidence" value="ECO:0007669"/>
    <property type="project" value="InterPro"/>
</dbReference>
<evidence type="ECO:0000313" key="8">
    <source>
        <dbReference type="EMBL" id="CRZ02836.1"/>
    </source>
</evidence>
<keyword evidence="3" id="KW-0238">DNA-binding</keyword>
<dbReference type="PRINTS" id="PR00404">
    <property type="entry name" value="MADSDOMAIN"/>
</dbReference>
<feature type="compositionally biased region" description="Low complexity" evidence="6">
    <location>
        <begin position="155"/>
        <end position="167"/>
    </location>
</feature>
<dbReference type="GO" id="GO:0005634">
    <property type="term" value="C:nucleus"/>
    <property type="evidence" value="ECO:0007669"/>
    <property type="project" value="UniProtKB-SubCell"/>
</dbReference>
<dbReference type="AlphaFoldDB" id="A0A0H5QN89"/>
<evidence type="ECO:0000256" key="3">
    <source>
        <dbReference type="ARBA" id="ARBA00023125"/>
    </source>
</evidence>
<dbReference type="PANTHER" id="PTHR11945:SF534">
    <property type="entry name" value="MYOCYTE-SPECIFIC ENHANCER FACTOR 2"/>
    <property type="match status" value="1"/>
</dbReference>
<evidence type="ECO:0000256" key="1">
    <source>
        <dbReference type="ARBA" id="ARBA00004123"/>
    </source>
</evidence>
<keyword evidence="4" id="KW-0804">Transcription</keyword>
<dbReference type="PANTHER" id="PTHR11945">
    <property type="entry name" value="MADS BOX PROTEIN"/>
    <property type="match status" value="1"/>
</dbReference>
<evidence type="ECO:0000256" key="2">
    <source>
        <dbReference type="ARBA" id="ARBA00023015"/>
    </source>
</evidence>
<dbReference type="SMART" id="SM00432">
    <property type="entry name" value="MADS"/>
    <property type="match status" value="1"/>
</dbReference>
<protein>
    <recommendedName>
        <fullName evidence="7">MADS-box domain-containing protein</fullName>
    </recommendedName>
</protein>
<proteinExistence type="predicted"/>
<keyword evidence="2" id="KW-0805">Transcription regulation</keyword>
<accession>A0A0H5QN89</accession>
<dbReference type="GO" id="GO:0000978">
    <property type="term" value="F:RNA polymerase II cis-regulatory region sequence-specific DNA binding"/>
    <property type="evidence" value="ECO:0007669"/>
    <property type="project" value="TreeGrafter"/>
</dbReference>
<dbReference type="PROSITE" id="PS50066">
    <property type="entry name" value="MADS_BOX_2"/>
    <property type="match status" value="1"/>
</dbReference>
<dbReference type="EMBL" id="HACM01002394">
    <property type="protein sequence ID" value="CRZ02836.1"/>
    <property type="molecule type" value="Transcribed_RNA"/>
</dbReference>
<evidence type="ECO:0000256" key="5">
    <source>
        <dbReference type="ARBA" id="ARBA00023242"/>
    </source>
</evidence>
<dbReference type="GO" id="GO:0000981">
    <property type="term" value="F:DNA-binding transcription factor activity, RNA polymerase II-specific"/>
    <property type="evidence" value="ECO:0007669"/>
    <property type="project" value="TreeGrafter"/>
</dbReference>
<dbReference type="Pfam" id="PF00319">
    <property type="entry name" value="SRF-TF"/>
    <property type="match status" value="1"/>
</dbReference>
<comment type="subcellular location">
    <subcellularLocation>
        <location evidence="1">Nucleus</location>
    </subcellularLocation>
</comment>
<feature type="domain" description="MADS-box" evidence="7">
    <location>
        <begin position="1"/>
        <end position="47"/>
    </location>
</feature>
<feature type="region of interest" description="Disordered" evidence="6">
    <location>
        <begin position="154"/>
        <end position="184"/>
    </location>
</feature>
<reference evidence="8" key="1">
    <citation type="submission" date="2015-04" db="EMBL/GenBank/DDBJ databases">
        <title>The genome sequence of the plant pathogenic Rhizarian Plasmodiophora brassicae reveals insights in its biotrophic life cycle and the origin of chitin synthesis.</title>
        <authorList>
            <person name="Schwelm A."/>
            <person name="Fogelqvist J."/>
            <person name="Knaust A."/>
            <person name="Julke S."/>
            <person name="Lilja T."/>
            <person name="Dhandapani V."/>
            <person name="Bonilla-Rosso G."/>
            <person name="Karlsson M."/>
            <person name="Shevchenko A."/>
            <person name="Choi S.R."/>
            <person name="Kim H.G."/>
            <person name="Park J.Y."/>
            <person name="Lim Y.P."/>
            <person name="Ludwig-Muller J."/>
            <person name="Dixelius C."/>
        </authorList>
    </citation>
    <scope>NUCLEOTIDE SEQUENCE</scope>
    <source>
        <tissue evidence="8">Potato root galls</tissue>
    </source>
</reference>
<dbReference type="SUPFAM" id="SSF55455">
    <property type="entry name" value="SRF-like"/>
    <property type="match status" value="1"/>
</dbReference>
<organism evidence="8">
    <name type="scientific">Spongospora subterranea</name>
    <dbReference type="NCBI Taxonomy" id="70186"/>
    <lineage>
        <taxon>Eukaryota</taxon>
        <taxon>Sar</taxon>
        <taxon>Rhizaria</taxon>
        <taxon>Endomyxa</taxon>
        <taxon>Phytomyxea</taxon>
        <taxon>Plasmodiophorida</taxon>
        <taxon>Plasmodiophoridae</taxon>
        <taxon>Spongospora</taxon>
    </lineage>
</organism>
<evidence type="ECO:0000256" key="6">
    <source>
        <dbReference type="SAM" id="MobiDB-lite"/>
    </source>
</evidence>
<dbReference type="InterPro" id="IPR002100">
    <property type="entry name" value="TF_MADSbox"/>
</dbReference>
<evidence type="ECO:0000256" key="4">
    <source>
        <dbReference type="ARBA" id="ARBA00023163"/>
    </source>
</evidence>
<keyword evidence="5" id="KW-0539">Nucleus</keyword>
<name>A0A0H5QN89_9EUKA</name>
<evidence type="ECO:0000259" key="7">
    <source>
        <dbReference type="PROSITE" id="PS50066"/>
    </source>
</evidence>
<sequence length="195" mass="21352">MGRKKIDIKKIEDKKHRAVTFRKRRIGFLKKATELSKLCDVDVSIVISHRGTETNFGMGDGDDHGLVTTFTSTMDLHEHLQVVKKYRGDIVHYTSDDKQSVTSMIVHNEGASHETIPTTATAVVVASTMPEMAVAVPTNAVVPAFEVLRPIPHRATSPASVPSPTASFDPGRIPYRSYGDEAIPDDGATAVESYY</sequence>
<dbReference type="Gene3D" id="3.40.1810.10">
    <property type="entry name" value="Transcription factor, MADS-box"/>
    <property type="match status" value="1"/>
</dbReference>
<dbReference type="GO" id="GO:0045893">
    <property type="term" value="P:positive regulation of DNA-templated transcription"/>
    <property type="evidence" value="ECO:0007669"/>
    <property type="project" value="UniProtKB-ARBA"/>
</dbReference>